<evidence type="ECO:0000313" key="2">
    <source>
        <dbReference type="EMBL" id="PSB05095.1"/>
    </source>
</evidence>
<name>A0A2T1C9Z7_9CYAN</name>
<dbReference type="SMART" id="SM00460">
    <property type="entry name" value="TGc"/>
    <property type="match status" value="1"/>
</dbReference>
<gene>
    <name evidence="2" type="ORF">C7B64_00900</name>
</gene>
<dbReference type="Pfam" id="PF08379">
    <property type="entry name" value="Bact_transglu_N"/>
    <property type="match status" value="1"/>
</dbReference>
<reference evidence="2 3" key="2">
    <citation type="submission" date="2018-03" db="EMBL/GenBank/DDBJ databases">
        <title>The ancient ancestry and fast evolution of plastids.</title>
        <authorList>
            <person name="Moore K.R."/>
            <person name="Magnabosco C."/>
            <person name="Momper L."/>
            <person name="Gold D.A."/>
            <person name="Bosak T."/>
            <person name="Fournier G.P."/>
        </authorList>
    </citation>
    <scope>NUCLEOTIDE SEQUENCE [LARGE SCALE GENOMIC DNA]</scope>
    <source>
        <strain evidence="2 3">CCAP 1448/3</strain>
    </source>
</reference>
<dbReference type="Gene3D" id="3.10.620.30">
    <property type="match status" value="1"/>
</dbReference>
<keyword evidence="3" id="KW-1185">Reference proteome</keyword>
<dbReference type="PANTHER" id="PTHR33490:SF1">
    <property type="entry name" value="SLL1233 PROTEIN"/>
    <property type="match status" value="1"/>
</dbReference>
<dbReference type="AlphaFoldDB" id="A0A2T1C9Z7"/>
<feature type="domain" description="Transglutaminase-like" evidence="1">
    <location>
        <begin position="177"/>
        <end position="241"/>
    </location>
</feature>
<accession>A0A2T1C9Z7</accession>
<evidence type="ECO:0000313" key="3">
    <source>
        <dbReference type="Proteomes" id="UP000238762"/>
    </source>
</evidence>
<reference evidence="2 3" key="1">
    <citation type="submission" date="2018-02" db="EMBL/GenBank/DDBJ databases">
        <authorList>
            <person name="Cohen D.B."/>
            <person name="Kent A.D."/>
        </authorList>
    </citation>
    <scope>NUCLEOTIDE SEQUENCE [LARGE SCALE GENOMIC DNA]</scope>
    <source>
        <strain evidence="2 3">CCAP 1448/3</strain>
    </source>
</reference>
<proteinExistence type="predicted"/>
<dbReference type="RefSeq" id="WP_106286782.1">
    <property type="nucleotide sequence ID" value="NZ_CAWNTC010000123.1"/>
</dbReference>
<dbReference type="OrthoDB" id="9787782at2"/>
<dbReference type="Pfam" id="PF01841">
    <property type="entry name" value="Transglut_core"/>
    <property type="match status" value="1"/>
</dbReference>
<dbReference type="InterPro" id="IPR038765">
    <property type="entry name" value="Papain-like_cys_pep_sf"/>
</dbReference>
<dbReference type="PANTHER" id="PTHR33490">
    <property type="entry name" value="BLR5614 PROTEIN-RELATED"/>
    <property type="match status" value="1"/>
</dbReference>
<dbReference type="Proteomes" id="UP000238762">
    <property type="component" value="Unassembled WGS sequence"/>
</dbReference>
<sequence>MQYQISHSTTYDFSQPVTLKPHIIRLQPRSDSWQTVASFQIGIIPQPANVSRSIDLDGNNTIKIWFDPDRTTKQLSIQIQSQVETHCTNPFDYLLEDWATFLPIDYPSSLQSQLYPYLAGKWGRWGLDSLAIDLGEEIAEKTSNNVFDFLIELNQRIYDRCDKIIRETGEPLPPKMTWEQQAGSCRDLAILFMEICRSVGLATRFVSGYHEGDISNPHADLHAWVEVYLPGAGWRGYDPLYGLAVSDRHVALAASAIPKATAPVEGKTSVNGGNSHLSYQVSVCRVGGG</sequence>
<dbReference type="SUPFAM" id="SSF54001">
    <property type="entry name" value="Cysteine proteinases"/>
    <property type="match status" value="1"/>
</dbReference>
<dbReference type="InterPro" id="IPR002931">
    <property type="entry name" value="Transglutaminase-like"/>
</dbReference>
<dbReference type="InterPro" id="IPR013589">
    <property type="entry name" value="Bac_transglu_N"/>
</dbReference>
<organism evidence="2 3">
    <name type="scientific">Merismopedia glauca CCAP 1448/3</name>
    <dbReference type="NCBI Taxonomy" id="1296344"/>
    <lineage>
        <taxon>Bacteria</taxon>
        <taxon>Bacillati</taxon>
        <taxon>Cyanobacteriota</taxon>
        <taxon>Cyanophyceae</taxon>
        <taxon>Synechococcales</taxon>
        <taxon>Merismopediaceae</taxon>
        <taxon>Merismopedia</taxon>
    </lineage>
</organism>
<protein>
    <submittedName>
        <fullName evidence="2">Transglutaminase</fullName>
    </submittedName>
</protein>
<comment type="caution">
    <text evidence="2">The sequence shown here is derived from an EMBL/GenBank/DDBJ whole genome shotgun (WGS) entry which is preliminary data.</text>
</comment>
<dbReference type="EMBL" id="PVWJ01000003">
    <property type="protein sequence ID" value="PSB05095.1"/>
    <property type="molecule type" value="Genomic_DNA"/>
</dbReference>
<evidence type="ECO:0000259" key="1">
    <source>
        <dbReference type="SMART" id="SM00460"/>
    </source>
</evidence>